<feature type="compositionally biased region" description="Low complexity" evidence="1">
    <location>
        <begin position="214"/>
        <end position="228"/>
    </location>
</feature>
<keyword evidence="2" id="KW-0812">Transmembrane</keyword>
<dbReference type="GeneID" id="94846305"/>
<protein>
    <submittedName>
        <fullName evidence="3">Uncharacterized protein</fullName>
    </submittedName>
</protein>
<feature type="region of interest" description="Disordered" evidence="1">
    <location>
        <begin position="822"/>
        <end position="844"/>
    </location>
</feature>
<evidence type="ECO:0000256" key="1">
    <source>
        <dbReference type="SAM" id="MobiDB-lite"/>
    </source>
</evidence>
<organism evidence="3 4">
    <name type="scientific">Tritrichomonas foetus</name>
    <dbReference type="NCBI Taxonomy" id="1144522"/>
    <lineage>
        <taxon>Eukaryota</taxon>
        <taxon>Metamonada</taxon>
        <taxon>Parabasalia</taxon>
        <taxon>Tritrichomonadida</taxon>
        <taxon>Tritrichomonadidae</taxon>
        <taxon>Tritrichomonas</taxon>
    </lineage>
</organism>
<dbReference type="PANTHER" id="PTHR16861:SF4">
    <property type="entry name" value="SH3 DOMAIN PROTEIN (AFU_ORTHOLOGUE AFUA_1G13610)"/>
    <property type="match status" value="1"/>
</dbReference>
<feature type="compositionally biased region" description="Low complexity" evidence="1">
    <location>
        <begin position="185"/>
        <end position="203"/>
    </location>
</feature>
<dbReference type="AlphaFoldDB" id="A0A1J4JCX8"/>
<gene>
    <name evidence="3" type="ORF">TRFO_37732</name>
</gene>
<dbReference type="Proteomes" id="UP000179807">
    <property type="component" value="Unassembled WGS sequence"/>
</dbReference>
<dbReference type="PANTHER" id="PTHR16861">
    <property type="entry name" value="GLYCOPROTEIN 38"/>
    <property type="match status" value="1"/>
</dbReference>
<feature type="transmembrane region" description="Helical" evidence="2">
    <location>
        <begin position="792"/>
        <end position="816"/>
    </location>
</feature>
<keyword evidence="4" id="KW-1185">Reference proteome</keyword>
<comment type="caution">
    <text evidence="3">The sequence shown here is derived from an EMBL/GenBank/DDBJ whole genome shotgun (WGS) entry which is preliminary data.</text>
</comment>
<evidence type="ECO:0000313" key="3">
    <source>
        <dbReference type="EMBL" id="OHS96119.1"/>
    </source>
</evidence>
<dbReference type="RefSeq" id="XP_068349256.1">
    <property type="nucleotide sequence ID" value="XM_068511601.1"/>
</dbReference>
<feature type="region of interest" description="Disordered" evidence="1">
    <location>
        <begin position="179"/>
        <end position="242"/>
    </location>
</feature>
<dbReference type="EMBL" id="MLAK01001198">
    <property type="protein sequence ID" value="OHS96119.1"/>
    <property type="molecule type" value="Genomic_DNA"/>
</dbReference>
<name>A0A1J4JCX8_9EUKA</name>
<keyword evidence="2" id="KW-1133">Transmembrane helix</keyword>
<sequence length="844" mass="94055">MILLAFSLALAETVPCFTLLESQYSAGECAEFSNVFEKIENFIRYENCSFNGYLIGPCFVPQDIFSSDFCVADEPELSDDQIFEGKCSGNYSSINEDFTKCQIEMTNCEFIISGPCDDDQEQIDSSSFSEDQFFESESLEFSQKSGTFSETSQETFSETFFETTLNLNINDNPKFLENKEETSDSESFSESSSENVYESESISNTASDDETENIDNPSISSSENIETTSENDDDGSQFLSNSINFDSSETQEDISTSSETPQLCYKIIKKCHVTLPCRHFVEPSQSPTPSDLPLPTIHPNLSSSLPPPAIIDPEVPPDKNTTTFNDTEIFIGGFGVSDTEQTPILYPDDISSAEETILYSVQKDLTVIVNETLPKNWAVYILPTSENSVIILKQTISPIGIVGTFTSNPTIMLTETGNLFYLKGAGSISIKPPETQVTKSTTSSKFDIKANEVNDGQVKVERVVLGDSIGNEREQNLVIRLMVPDQFNTVTIEDITAYYNNRANVGLFASNKLNQSYDLFNNKNIMKAIQYQNSNNLFNFRRFGSMQPQKEVHEMNELEFNQYLMQLNHHSKFSRFLSIVFTKYNKLFTSIQNSFISNKITYQMKNHHLHQDTSVTFKNTEIESDENTNDDDTSRSDVLLQVTEMNLKALAAVSSVSLHITNKFILNASSSISCTNLSVSSSTALRFVYHYSLNNPYVLASSTISGVPGSIVMERFGTTSSPPDELYLVCGHIFENCSRWADSVNSLNSTHFKKVQCKHIDNIYQHQTATCLSAMVKDDSNDENGKLSGGEIAGIVIGVLCIVAIIVVVIVFFLVIKKRREDDSSESQSVAQLDSSMNETDSSS</sequence>
<proteinExistence type="predicted"/>
<keyword evidence="2" id="KW-0472">Membrane</keyword>
<accession>A0A1J4JCX8</accession>
<evidence type="ECO:0000256" key="2">
    <source>
        <dbReference type="SAM" id="Phobius"/>
    </source>
</evidence>
<dbReference type="VEuPathDB" id="TrichDB:TRFO_37732"/>
<reference evidence="3" key="1">
    <citation type="submission" date="2016-10" db="EMBL/GenBank/DDBJ databases">
        <authorList>
            <person name="Benchimol M."/>
            <person name="Almeida L.G."/>
            <person name="Vasconcelos A.T."/>
            <person name="Perreira-Neves A."/>
            <person name="Rosa I.A."/>
            <person name="Tasca T."/>
            <person name="Bogo M.R."/>
            <person name="de Souza W."/>
        </authorList>
    </citation>
    <scope>NUCLEOTIDE SEQUENCE [LARGE SCALE GENOMIC DNA]</scope>
    <source>
        <strain evidence="3">K</strain>
    </source>
</reference>
<feature type="compositionally biased region" description="Polar residues" evidence="1">
    <location>
        <begin position="826"/>
        <end position="844"/>
    </location>
</feature>
<evidence type="ECO:0000313" key="4">
    <source>
        <dbReference type="Proteomes" id="UP000179807"/>
    </source>
</evidence>